<evidence type="ECO:0000313" key="3">
    <source>
        <dbReference type="EMBL" id="MBC3887102.1"/>
    </source>
</evidence>
<dbReference type="AlphaFoldDB" id="A0A923HSS0"/>
<dbReference type="Gene3D" id="1.20.89.10">
    <property type="entry name" value="Nitrogenase Molybdenum-iron Protein, subunit B, domain 4"/>
    <property type="match status" value="1"/>
</dbReference>
<dbReference type="Pfam" id="PF00148">
    <property type="entry name" value="Oxidored_nitro"/>
    <property type="match status" value="1"/>
</dbReference>
<evidence type="ECO:0000313" key="4">
    <source>
        <dbReference type="Proteomes" id="UP000616595"/>
    </source>
</evidence>
<dbReference type="OrthoDB" id="9800746at2"/>
<dbReference type="InterPro" id="IPR050152">
    <property type="entry name" value="ChlB/BchB/BchZ"/>
</dbReference>
<feature type="domain" description="Nitrogenase/oxidoreductase component 1" evidence="2">
    <location>
        <begin position="19"/>
        <end position="428"/>
    </location>
</feature>
<organism evidence="3 4">
    <name type="scientific">Acetobacterium paludosum</name>
    <dbReference type="NCBI Taxonomy" id="52693"/>
    <lineage>
        <taxon>Bacteria</taxon>
        <taxon>Bacillati</taxon>
        <taxon>Bacillota</taxon>
        <taxon>Clostridia</taxon>
        <taxon>Eubacteriales</taxon>
        <taxon>Eubacteriaceae</taxon>
        <taxon>Acetobacterium</taxon>
    </lineage>
</organism>
<dbReference type="InterPro" id="IPR000318">
    <property type="entry name" value="Nase_comp1_CS"/>
</dbReference>
<dbReference type="PANTHER" id="PTHR33712">
    <property type="entry name" value="LIGHT-INDEPENDENT PROTOCHLOROPHYLLIDE REDUCTASE SUBUNIT B"/>
    <property type="match status" value="1"/>
</dbReference>
<sequence>MNEESEATRSLQIDALNMCPPVGAMYAAFGVHGCLPHSHGASGCCRFQRMEISKHFQKIIRVTSSMLYESAAVFGGEENLQNAVKNAFQAYDPELIAIHTTCLSETIGDDLNGIATQLEVPDGKRVVWASTPGYTGSQLSGYSAMTAAMLSQLIKPAGVRRKRIFLVPGLLNPVDIEEISRYTAMFFSEHTIYPDVRGIFDCKTPRDQREYLPGGTPLDEIEEAAVCSDAIAFGAEAAFAAADVLADFGVNTSKRMLPVGIEATDKLIGDLCTRSGTPVPVELKTERARTVDAVMNLHPRLYGKKAAIFCDADLAVCLTAFLAEIGMKPVYVCTGYAEEAFENEINGIFKRYHIDGTVNRRADRYNLERYLEKNKVDLLLGGTRGKILARKFDTPLVRVGFPVIDRPLEYLTPITGYRGCLHLLQKMLFAMQENSERNTRAQDLIFAESF</sequence>
<gene>
    <name evidence="3" type="ORF">GH810_02100</name>
</gene>
<keyword evidence="4" id="KW-1185">Reference proteome</keyword>
<keyword evidence="1" id="KW-0535">Nitrogen fixation</keyword>
<dbReference type="GO" id="GO:0016163">
    <property type="term" value="F:nitrogenase activity"/>
    <property type="evidence" value="ECO:0007669"/>
    <property type="project" value="InterPro"/>
</dbReference>
<reference evidence="3" key="1">
    <citation type="submission" date="2019-10" db="EMBL/GenBank/DDBJ databases">
        <authorList>
            <person name="Ross D.E."/>
            <person name="Gulliver D."/>
        </authorList>
    </citation>
    <scope>NUCLEOTIDE SEQUENCE</scope>
    <source>
        <strain evidence="3">DER-2019</strain>
    </source>
</reference>
<comment type="caution">
    <text evidence="3">The sequence shown here is derived from an EMBL/GenBank/DDBJ whole genome shotgun (WGS) entry which is preliminary data.</text>
</comment>
<dbReference type="Proteomes" id="UP000616595">
    <property type="component" value="Unassembled WGS sequence"/>
</dbReference>
<dbReference type="EMBL" id="WJBD01000002">
    <property type="protein sequence ID" value="MBC3887102.1"/>
    <property type="molecule type" value="Genomic_DNA"/>
</dbReference>
<dbReference type="PROSITE" id="PS00090">
    <property type="entry name" value="NITROGENASE_1_2"/>
    <property type="match status" value="1"/>
</dbReference>
<dbReference type="SUPFAM" id="SSF53807">
    <property type="entry name" value="Helical backbone' metal receptor"/>
    <property type="match status" value="1"/>
</dbReference>
<protein>
    <submittedName>
        <fullName evidence="3">Nitrogenase molybdenum-iron protein subunit beta</fullName>
    </submittedName>
</protein>
<dbReference type="Gene3D" id="3.40.50.1980">
    <property type="entry name" value="Nitrogenase molybdenum iron protein domain"/>
    <property type="match status" value="3"/>
</dbReference>
<reference evidence="3" key="2">
    <citation type="submission" date="2020-10" db="EMBL/GenBank/DDBJ databases">
        <title>Comparative genomics of the Acetobacterium genus.</title>
        <authorList>
            <person name="Marshall C."/>
            <person name="May H."/>
            <person name="Norman S."/>
        </authorList>
    </citation>
    <scope>NUCLEOTIDE SEQUENCE</scope>
    <source>
        <strain evidence="3">DER-2019</strain>
    </source>
</reference>
<evidence type="ECO:0000259" key="2">
    <source>
        <dbReference type="Pfam" id="PF00148"/>
    </source>
</evidence>
<dbReference type="InterPro" id="IPR000510">
    <property type="entry name" value="Nase/OxRdtase_comp1"/>
</dbReference>
<accession>A0A923HSS0</accession>
<dbReference type="RefSeq" id="WP_148566549.1">
    <property type="nucleotide sequence ID" value="NZ_RXYA01000004.1"/>
</dbReference>
<proteinExistence type="predicted"/>
<name>A0A923HSS0_9FIRM</name>
<evidence type="ECO:0000256" key="1">
    <source>
        <dbReference type="ARBA" id="ARBA00023231"/>
    </source>
</evidence>
<dbReference type="PANTHER" id="PTHR33712:SF7">
    <property type="entry name" value="LIGHT-INDEPENDENT PROTOCHLOROPHYLLIDE REDUCTASE SUBUNIT B"/>
    <property type="match status" value="1"/>
</dbReference>